<dbReference type="KEGG" id="tun:J9260_03230"/>
<dbReference type="AlphaFoldDB" id="A0A975FAP5"/>
<evidence type="ECO:0000313" key="1">
    <source>
        <dbReference type="EMBL" id="QTR54121.1"/>
    </source>
</evidence>
<reference evidence="1" key="1">
    <citation type="submission" date="2021-04" db="EMBL/GenBank/DDBJ databases">
        <title>Genomics, taxonomy and metabolism of representatives of sulfur bacteria of the genus Thiothrix: Thiothrix fructosivorans QT, Thiothrix unzii A1T and three new species, Thiothrix subterranea sp. nov., Thiothrix litoralis sp. nov. and 'Candidatus Thiothrix anitrata' sp. nov.</title>
        <authorList>
            <person name="Ravin N.V."/>
            <person name="Smolyakov D."/>
            <person name="Rudenko T.S."/>
            <person name="Mardanov A.V."/>
            <person name="Beletsky A.V."/>
            <person name="Markov N.D."/>
            <person name="Fomenkov A.I."/>
            <person name="Roberts R.J."/>
            <person name="Karnachuk O.V."/>
            <person name="Novikov A."/>
            <person name="Grabovich M.Y."/>
        </authorList>
    </citation>
    <scope>NUCLEOTIDE SEQUENCE</scope>
    <source>
        <strain evidence="1">A1</strain>
    </source>
</reference>
<gene>
    <name evidence="1" type="ORF">J9260_03230</name>
</gene>
<keyword evidence="2" id="KW-1185">Reference proteome</keyword>
<evidence type="ECO:0000313" key="2">
    <source>
        <dbReference type="Proteomes" id="UP000672009"/>
    </source>
</evidence>
<organism evidence="1 2">
    <name type="scientific">Thiothrix unzii</name>
    <dbReference type="NCBI Taxonomy" id="111769"/>
    <lineage>
        <taxon>Bacteria</taxon>
        <taxon>Pseudomonadati</taxon>
        <taxon>Pseudomonadota</taxon>
        <taxon>Gammaproteobacteria</taxon>
        <taxon>Thiotrichales</taxon>
        <taxon>Thiotrichaceae</taxon>
        <taxon>Thiothrix</taxon>
    </lineage>
</organism>
<dbReference type="Proteomes" id="UP000672009">
    <property type="component" value="Chromosome"/>
</dbReference>
<protein>
    <submittedName>
        <fullName evidence="1">Uncharacterized protein</fullName>
    </submittedName>
</protein>
<accession>A0A975FAP5</accession>
<sequence>MTTTHQPYRCAWVDLSKSDYDAYHAVFFKVVVAKIMLHPSLFPAVVCRV</sequence>
<dbReference type="EMBL" id="CP072793">
    <property type="protein sequence ID" value="QTR54121.1"/>
    <property type="molecule type" value="Genomic_DNA"/>
</dbReference>
<proteinExistence type="predicted"/>
<dbReference type="RefSeq" id="WP_210219621.1">
    <property type="nucleotide sequence ID" value="NZ_CP072793.1"/>
</dbReference>
<name>A0A975FAP5_9GAMM</name>